<organism evidence="3 4">
    <name type="scientific">Physocladia obscura</name>
    <dbReference type="NCBI Taxonomy" id="109957"/>
    <lineage>
        <taxon>Eukaryota</taxon>
        <taxon>Fungi</taxon>
        <taxon>Fungi incertae sedis</taxon>
        <taxon>Chytridiomycota</taxon>
        <taxon>Chytridiomycota incertae sedis</taxon>
        <taxon>Chytridiomycetes</taxon>
        <taxon>Chytridiales</taxon>
        <taxon>Chytriomycetaceae</taxon>
        <taxon>Physocladia</taxon>
    </lineage>
</organism>
<feature type="region of interest" description="Disordered" evidence="1">
    <location>
        <begin position="296"/>
        <end position="339"/>
    </location>
</feature>
<reference evidence="3" key="1">
    <citation type="submission" date="2020-05" db="EMBL/GenBank/DDBJ databases">
        <title>Phylogenomic resolution of chytrid fungi.</title>
        <authorList>
            <person name="Stajich J.E."/>
            <person name="Amses K."/>
            <person name="Simmons R."/>
            <person name="Seto K."/>
            <person name="Myers J."/>
            <person name="Bonds A."/>
            <person name="Quandt C.A."/>
            <person name="Barry K."/>
            <person name="Liu P."/>
            <person name="Grigoriev I."/>
            <person name="Longcore J.E."/>
            <person name="James T.Y."/>
        </authorList>
    </citation>
    <scope>NUCLEOTIDE SEQUENCE</scope>
    <source>
        <strain evidence="3">JEL0513</strain>
    </source>
</reference>
<dbReference type="SUPFAM" id="SSF50729">
    <property type="entry name" value="PH domain-like"/>
    <property type="match status" value="1"/>
</dbReference>
<proteinExistence type="predicted"/>
<dbReference type="GO" id="GO:0007165">
    <property type="term" value="P:signal transduction"/>
    <property type="evidence" value="ECO:0007669"/>
    <property type="project" value="InterPro"/>
</dbReference>
<name>A0AAD5XEL4_9FUNG</name>
<feature type="region of interest" description="Disordered" evidence="1">
    <location>
        <begin position="464"/>
        <end position="513"/>
    </location>
</feature>
<dbReference type="Gene3D" id="3.10.20.90">
    <property type="entry name" value="Phosphatidylinositol 3-kinase Catalytic Subunit, Chain A, domain 1"/>
    <property type="match status" value="1"/>
</dbReference>
<dbReference type="SUPFAM" id="SSF54236">
    <property type="entry name" value="Ubiquitin-like"/>
    <property type="match status" value="1"/>
</dbReference>
<evidence type="ECO:0000313" key="4">
    <source>
        <dbReference type="Proteomes" id="UP001211907"/>
    </source>
</evidence>
<evidence type="ECO:0000313" key="3">
    <source>
        <dbReference type="EMBL" id="KAJ3125678.1"/>
    </source>
</evidence>
<dbReference type="PANTHER" id="PTHR38700:SF1">
    <property type="entry name" value="PH DOMAIN-CONTAINING PROTEIN"/>
    <property type="match status" value="1"/>
</dbReference>
<keyword evidence="4" id="KW-1185">Reference proteome</keyword>
<feature type="region of interest" description="Disordered" evidence="1">
    <location>
        <begin position="936"/>
        <end position="969"/>
    </location>
</feature>
<gene>
    <name evidence="3" type="ORF">HK100_010658</name>
</gene>
<feature type="compositionally biased region" description="Polar residues" evidence="1">
    <location>
        <begin position="309"/>
        <end position="339"/>
    </location>
</feature>
<feature type="compositionally biased region" description="Polar residues" evidence="1">
    <location>
        <begin position="840"/>
        <end position="853"/>
    </location>
</feature>
<feature type="compositionally biased region" description="Low complexity" evidence="1">
    <location>
        <begin position="959"/>
        <end position="969"/>
    </location>
</feature>
<feature type="region of interest" description="Disordered" evidence="1">
    <location>
        <begin position="178"/>
        <end position="212"/>
    </location>
</feature>
<comment type="caution">
    <text evidence="3">The sequence shown here is derived from an EMBL/GenBank/DDBJ whole genome shotgun (WGS) entry which is preliminary data.</text>
</comment>
<feature type="compositionally biased region" description="Polar residues" evidence="1">
    <location>
        <begin position="464"/>
        <end position="487"/>
    </location>
</feature>
<feature type="compositionally biased region" description="Polar residues" evidence="1">
    <location>
        <begin position="178"/>
        <end position="195"/>
    </location>
</feature>
<dbReference type="InterPro" id="IPR029071">
    <property type="entry name" value="Ubiquitin-like_domsf"/>
</dbReference>
<feature type="compositionally biased region" description="Low complexity" evidence="1">
    <location>
        <begin position="811"/>
        <end position="834"/>
    </location>
</feature>
<dbReference type="AlphaFoldDB" id="A0AAD5XEL4"/>
<accession>A0AAD5XEL4</accession>
<dbReference type="EMBL" id="JADGJH010000597">
    <property type="protein sequence ID" value="KAJ3125678.1"/>
    <property type="molecule type" value="Genomic_DNA"/>
</dbReference>
<evidence type="ECO:0000259" key="2">
    <source>
        <dbReference type="PROSITE" id="PS50200"/>
    </source>
</evidence>
<dbReference type="Proteomes" id="UP001211907">
    <property type="component" value="Unassembled WGS sequence"/>
</dbReference>
<dbReference type="Pfam" id="PF00788">
    <property type="entry name" value="RA"/>
    <property type="match status" value="1"/>
</dbReference>
<feature type="region of interest" description="Disordered" evidence="1">
    <location>
        <begin position="805"/>
        <end position="860"/>
    </location>
</feature>
<feature type="domain" description="Ras-associating" evidence="2">
    <location>
        <begin position="527"/>
        <end position="622"/>
    </location>
</feature>
<feature type="region of interest" description="Disordered" evidence="1">
    <location>
        <begin position="258"/>
        <end position="284"/>
    </location>
</feature>
<dbReference type="InterPro" id="IPR011993">
    <property type="entry name" value="PH-like_dom_sf"/>
</dbReference>
<dbReference type="PANTHER" id="PTHR38700">
    <property type="entry name" value="YALI0E22418P"/>
    <property type="match status" value="1"/>
</dbReference>
<feature type="compositionally biased region" description="Low complexity" evidence="1">
    <location>
        <begin position="197"/>
        <end position="212"/>
    </location>
</feature>
<feature type="compositionally biased region" description="Polar residues" evidence="1">
    <location>
        <begin position="264"/>
        <end position="273"/>
    </location>
</feature>
<feature type="region of interest" description="Disordered" evidence="1">
    <location>
        <begin position="984"/>
        <end position="1005"/>
    </location>
</feature>
<evidence type="ECO:0000256" key="1">
    <source>
        <dbReference type="SAM" id="MobiDB-lite"/>
    </source>
</evidence>
<feature type="region of interest" description="Disordered" evidence="1">
    <location>
        <begin position="104"/>
        <end position="128"/>
    </location>
</feature>
<protein>
    <recommendedName>
        <fullName evidence="2">Ras-associating domain-containing protein</fullName>
    </recommendedName>
</protein>
<dbReference type="InterPro" id="IPR000159">
    <property type="entry name" value="RA_dom"/>
</dbReference>
<feature type="compositionally biased region" description="Gly residues" evidence="1">
    <location>
        <begin position="941"/>
        <end position="955"/>
    </location>
</feature>
<feature type="region of interest" description="Disordered" evidence="1">
    <location>
        <begin position="1"/>
        <end position="40"/>
    </location>
</feature>
<feature type="compositionally biased region" description="Polar residues" evidence="1">
    <location>
        <begin position="26"/>
        <end position="40"/>
    </location>
</feature>
<dbReference type="Gene3D" id="2.30.29.30">
    <property type="entry name" value="Pleckstrin-homology domain (PH domain)/Phosphotyrosine-binding domain (PTB)"/>
    <property type="match status" value="1"/>
</dbReference>
<sequence>MSSKEGKEERERERRRQQTGFGAGTGTENVNGNGRTTQQGSFNVPAYLTAIGAASSFPAARAEQNLANISNNSNSSLADATTVNATTTNAESILDLYGGSPLSRPQSPLLLPKSAQSPKQSQAQLQLSPQQVFSPPKYHQQYPNFLNMFQSQINTQKMHGLQRSSSVSAFSSVFSRPYQSGSQAPFSTNDNSSQLGERANSAAEYSSNNSIESGSVDDAEIIEYDHYQNQTDLNVTQIDSPISPETESDIRGRAKIVQSKEIPKTNQNLNNFYPVNDDDDDDDAPLGIVAAQFRNQQVRQHRSLPPISSVAQISDRSQISPQPQSTRHSSSTEPPQLTQQQKLQDILSSIASTSKALDEPSNNTNDLSNLEGLVGQLDKLIKSRKETTIRIANTDLPTPPVPAHKNSIGSAITSTPLGRSVILSPDKLVQSDSEDDEVPLARIHSKSLDDTGIAAAAAAANARSKSVVSRGTVTPNKTAASKDQQQLPRRPSIGAISPKTQKPEPAFSLPPTQTQTLPSQIVMPVVKKVTTRIYIDSQTAYKTVILTNLLSADAVIHELLAIIGEKNGGSGIIDDGTWTLFEVCHDFGVERPLRDWEIVTDILAAWDPTASANMLILKSYTFRNTLIPRSIIGKWPKVDGRCDMEIKPGKFRKRHILLREDSIYYREFDREIWLCKLNNFDVYTLITPRKRATTNYCFALRSTKDLTFFENADEYIHFFCVENKDLLADWVLGIRLAKSEATFAEYPDMFVDYDQIPARSQPPLRQPLSNGAAASASTPGRLLVGDLAADSPAIANLSLLGRSMSKKETIQPQQQPQQSTVTPNTPTTQSQNQQKPLLTFPNQPQMARQQTGKRTAPAATVANPPIGVTLLFQQQQQQQAYQDAAAADAAIFEACDMPLSVLPTRIEAYDEAQLREIQARLDRAWEYEQQQTLADIERIKSGGGGSGSGSGGGDIGNEAVQQQQAPAMQQAAVPLLQQVPPLMQKSRSKKTAANGGGGGASRNKAGPLVDIGDVRNCATCGCSEFKTIFGQAGVVMKDGRKVCGNCRHATHYGIK</sequence>
<dbReference type="PROSITE" id="PS50200">
    <property type="entry name" value="RA"/>
    <property type="match status" value="1"/>
</dbReference>
<feature type="compositionally biased region" description="Basic and acidic residues" evidence="1">
    <location>
        <begin position="1"/>
        <end position="16"/>
    </location>
</feature>